<keyword evidence="6" id="KW-0408">Iron</keyword>
<keyword evidence="11" id="KW-1185">Reference proteome</keyword>
<feature type="transmembrane region" description="Helical" evidence="8">
    <location>
        <begin position="15"/>
        <end position="34"/>
    </location>
</feature>
<dbReference type="Gene3D" id="1.10.489.10">
    <property type="entry name" value="Chloroperoxidase-like"/>
    <property type="match status" value="1"/>
</dbReference>
<evidence type="ECO:0000313" key="11">
    <source>
        <dbReference type="Proteomes" id="UP001629113"/>
    </source>
</evidence>
<dbReference type="Proteomes" id="UP001629113">
    <property type="component" value="Unassembled WGS sequence"/>
</dbReference>
<dbReference type="InterPro" id="IPR000028">
    <property type="entry name" value="Chloroperoxidase"/>
</dbReference>
<keyword evidence="8" id="KW-0472">Membrane</keyword>
<keyword evidence="8" id="KW-0812">Transmembrane</keyword>
<dbReference type="EMBL" id="JBFCZG010000011">
    <property type="protein sequence ID" value="KAL3417102.1"/>
    <property type="molecule type" value="Genomic_DNA"/>
</dbReference>
<keyword evidence="3" id="KW-0349">Heme</keyword>
<keyword evidence="4" id="KW-0479">Metal-binding</keyword>
<evidence type="ECO:0000256" key="6">
    <source>
        <dbReference type="ARBA" id="ARBA00023004"/>
    </source>
</evidence>
<evidence type="ECO:0000259" key="9">
    <source>
        <dbReference type="PROSITE" id="PS51405"/>
    </source>
</evidence>
<gene>
    <name evidence="10" type="ORF">PVAG01_11102</name>
</gene>
<keyword evidence="5" id="KW-0560">Oxidoreductase</keyword>
<evidence type="ECO:0000256" key="4">
    <source>
        <dbReference type="ARBA" id="ARBA00022723"/>
    </source>
</evidence>
<keyword evidence="2" id="KW-0575">Peroxidase</keyword>
<evidence type="ECO:0000256" key="5">
    <source>
        <dbReference type="ARBA" id="ARBA00023002"/>
    </source>
</evidence>
<evidence type="ECO:0000313" key="10">
    <source>
        <dbReference type="EMBL" id="KAL3417102.1"/>
    </source>
</evidence>
<dbReference type="Pfam" id="PF01328">
    <property type="entry name" value="Peroxidase_2"/>
    <property type="match status" value="1"/>
</dbReference>
<organism evidence="10 11">
    <name type="scientific">Phlyctema vagabunda</name>
    <dbReference type="NCBI Taxonomy" id="108571"/>
    <lineage>
        <taxon>Eukaryota</taxon>
        <taxon>Fungi</taxon>
        <taxon>Dikarya</taxon>
        <taxon>Ascomycota</taxon>
        <taxon>Pezizomycotina</taxon>
        <taxon>Leotiomycetes</taxon>
        <taxon>Helotiales</taxon>
        <taxon>Dermateaceae</taxon>
        <taxon>Phlyctema</taxon>
    </lineage>
</organism>
<protein>
    <submittedName>
        <fullName evidence="10">Deoxyribonuclease -related protein</fullName>
    </submittedName>
</protein>
<evidence type="ECO:0000256" key="7">
    <source>
        <dbReference type="ARBA" id="ARBA00025795"/>
    </source>
</evidence>
<comment type="cofactor">
    <cofactor evidence="1">
        <name>heme b</name>
        <dbReference type="ChEBI" id="CHEBI:60344"/>
    </cofactor>
</comment>
<dbReference type="PANTHER" id="PTHR33577:SF18">
    <property type="entry name" value="HEME HALOPEROXIDASE FAMILY PROFILE DOMAIN-CONTAINING PROTEIN"/>
    <property type="match status" value="1"/>
</dbReference>
<evidence type="ECO:0000256" key="3">
    <source>
        <dbReference type="ARBA" id="ARBA00022617"/>
    </source>
</evidence>
<evidence type="ECO:0000256" key="2">
    <source>
        <dbReference type="ARBA" id="ARBA00022559"/>
    </source>
</evidence>
<reference evidence="10 11" key="1">
    <citation type="submission" date="2024-06" db="EMBL/GenBank/DDBJ databases">
        <title>Complete genome of Phlyctema vagabunda strain 19-DSS-EL-015.</title>
        <authorList>
            <person name="Fiorenzani C."/>
        </authorList>
    </citation>
    <scope>NUCLEOTIDE SEQUENCE [LARGE SCALE GENOMIC DNA]</scope>
    <source>
        <strain evidence="10 11">19-DSS-EL-015</strain>
    </source>
</reference>
<evidence type="ECO:0000256" key="8">
    <source>
        <dbReference type="SAM" id="Phobius"/>
    </source>
</evidence>
<sequence>MITFSSTLSGLGTRFIDLIITLAPLIASLTWLAIRDVFYSISNAFLSKRPVHGVVNPDQPGYHGMWPQYKAAIQGKESRSPCPALNTLANHGILPRDGRHITYAQISNAIQHAYNLSPTLAEQLTASAFLVDQGRGWIDLYDLNALNVVQHDASFTRPDIAFCPDQSYAHPDLVERFLSHASDSKSVSLEDLSYFSGVCRAESTRTNGQSSLTWSFLHKFFGSGNCALMYSVFGGNVKDLRIWLTEERFPDGWEPKNREALGHTIGQAQITTLAIEFNINERQQLRQKKIPVTRVRT</sequence>
<name>A0ABR4P1C4_9HELO</name>
<feature type="domain" description="Heme haloperoxidase family profile" evidence="9">
    <location>
        <begin position="65"/>
        <end position="279"/>
    </location>
</feature>
<dbReference type="SUPFAM" id="SSF47571">
    <property type="entry name" value="Cloroperoxidase"/>
    <property type="match status" value="1"/>
</dbReference>
<accession>A0ABR4P1C4</accession>
<keyword evidence="8" id="KW-1133">Transmembrane helix</keyword>
<comment type="caution">
    <text evidence="10">The sequence shown here is derived from an EMBL/GenBank/DDBJ whole genome shotgun (WGS) entry which is preliminary data.</text>
</comment>
<dbReference type="PANTHER" id="PTHR33577">
    <property type="entry name" value="STERIGMATOCYSTIN BIOSYNTHESIS PEROXIDASE STCC-RELATED"/>
    <property type="match status" value="1"/>
</dbReference>
<evidence type="ECO:0000256" key="1">
    <source>
        <dbReference type="ARBA" id="ARBA00001970"/>
    </source>
</evidence>
<dbReference type="InterPro" id="IPR036851">
    <property type="entry name" value="Chloroperoxidase-like_sf"/>
</dbReference>
<dbReference type="PROSITE" id="PS51405">
    <property type="entry name" value="HEME_HALOPEROXIDASE"/>
    <property type="match status" value="1"/>
</dbReference>
<comment type="similarity">
    <text evidence="7">Belongs to the chloroperoxidase family.</text>
</comment>
<proteinExistence type="inferred from homology"/>